<evidence type="ECO:0000256" key="7">
    <source>
        <dbReference type="RuleBase" id="RU003942"/>
    </source>
</evidence>
<reference evidence="9 10" key="1">
    <citation type="submission" date="2016-11" db="EMBL/GenBank/DDBJ databases">
        <authorList>
            <person name="Jaros S."/>
            <person name="Januszkiewicz K."/>
            <person name="Wedrychowicz H."/>
        </authorList>
    </citation>
    <scope>NUCLEOTIDE SEQUENCE [LARGE SCALE GENOMIC DNA]</scope>
    <source>
        <strain evidence="9 10">DSM 44523</strain>
    </source>
</reference>
<protein>
    <submittedName>
        <fullName evidence="9">Small multidrug resistance pump</fullName>
    </submittedName>
</protein>
<dbReference type="Pfam" id="PF00893">
    <property type="entry name" value="Multi_Drug_Res"/>
    <property type="match status" value="1"/>
</dbReference>
<keyword evidence="2" id="KW-0813">Transport</keyword>
<comment type="similarity">
    <text evidence="7">Belongs to the drug/metabolite transporter (DMT) superfamily. Small multidrug resistance (SMR) (TC 2.A.7.1) family.</text>
</comment>
<evidence type="ECO:0000313" key="9">
    <source>
        <dbReference type="EMBL" id="SHG87772.1"/>
    </source>
</evidence>
<evidence type="ECO:0000256" key="5">
    <source>
        <dbReference type="ARBA" id="ARBA00022989"/>
    </source>
</evidence>
<dbReference type="InterPro" id="IPR045324">
    <property type="entry name" value="Small_multidrug_res"/>
</dbReference>
<feature type="transmembrane region" description="Helical" evidence="8">
    <location>
        <begin position="64"/>
        <end position="84"/>
    </location>
</feature>
<evidence type="ECO:0000256" key="6">
    <source>
        <dbReference type="ARBA" id="ARBA00023136"/>
    </source>
</evidence>
<dbReference type="InterPro" id="IPR037185">
    <property type="entry name" value="EmrE-like"/>
</dbReference>
<evidence type="ECO:0000313" key="10">
    <source>
        <dbReference type="Proteomes" id="UP000184501"/>
    </source>
</evidence>
<dbReference type="STRING" id="2017.SAMN05444320_115111"/>
<gene>
    <name evidence="9" type="ORF">SAMN05444320_115111</name>
</gene>
<feature type="transmembrane region" description="Helical" evidence="8">
    <location>
        <begin position="90"/>
        <end position="108"/>
    </location>
</feature>
<dbReference type="PANTHER" id="PTHR30561">
    <property type="entry name" value="SMR FAMILY PROTON-DEPENDENT DRUG EFFLUX TRANSPORTER SUGE"/>
    <property type="match status" value="1"/>
</dbReference>
<dbReference type="AlphaFoldDB" id="A0A1M5NE88"/>
<dbReference type="Gene3D" id="1.10.3730.20">
    <property type="match status" value="1"/>
</dbReference>
<accession>A0A1M5NE88</accession>
<evidence type="ECO:0000256" key="3">
    <source>
        <dbReference type="ARBA" id="ARBA00022475"/>
    </source>
</evidence>
<comment type="subcellular location">
    <subcellularLocation>
        <location evidence="1 7">Cell membrane</location>
        <topology evidence="1 7">Multi-pass membrane protein</topology>
    </subcellularLocation>
</comment>
<keyword evidence="5 8" id="KW-1133">Transmembrane helix</keyword>
<dbReference type="PANTHER" id="PTHR30561:SF1">
    <property type="entry name" value="MULTIDRUG TRANSPORTER EMRE"/>
    <property type="match status" value="1"/>
</dbReference>
<sequence length="111" mass="11144">MLGVFMGYLLLAVAILVEIGATSLLKLSEGFTRLWPSVGAVAGYLVAFALLAQVMRTVPMSVAYAIWAGAGVALVAAVGVLALGEPVNPLKVGGLALVIAGVVALNLSGAH</sequence>
<keyword evidence="3" id="KW-1003">Cell membrane</keyword>
<keyword evidence="6 8" id="KW-0472">Membrane</keyword>
<dbReference type="Proteomes" id="UP000184501">
    <property type="component" value="Unassembled WGS sequence"/>
</dbReference>
<proteinExistence type="inferred from homology"/>
<keyword evidence="4 7" id="KW-0812">Transmembrane</keyword>
<evidence type="ECO:0000256" key="4">
    <source>
        <dbReference type="ARBA" id="ARBA00022692"/>
    </source>
</evidence>
<evidence type="ECO:0000256" key="8">
    <source>
        <dbReference type="SAM" id="Phobius"/>
    </source>
</evidence>
<keyword evidence="10" id="KW-1185">Reference proteome</keyword>
<dbReference type="EMBL" id="FQVN01000015">
    <property type="protein sequence ID" value="SHG87772.1"/>
    <property type="molecule type" value="Genomic_DNA"/>
</dbReference>
<dbReference type="InterPro" id="IPR000390">
    <property type="entry name" value="Small_drug/metabolite_transptr"/>
</dbReference>
<dbReference type="RefSeq" id="WP_327083604.1">
    <property type="nucleotide sequence ID" value="NZ_FQVN01000015.1"/>
</dbReference>
<dbReference type="GO" id="GO:0022857">
    <property type="term" value="F:transmembrane transporter activity"/>
    <property type="evidence" value="ECO:0007669"/>
    <property type="project" value="InterPro"/>
</dbReference>
<dbReference type="FunFam" id="1.10.3730.20:FF:000001">
    <property type="entry name" value="Quaternary ammonium compound resistance transporter SugE"/>
    <property type="match status" value="1"/>
</dbReference>
<feature type="transmembrane region" description="Helical" evidence="8">
    <location>
        <begin position="7"/>
        <end position="28"/>
    </location>
</feature>
<feature type="transmembrane region" description="Helical" evidence="8">
    <location>
        <begin position="34"/>
        <end position="52"/>
    </location>
</feature>
<dbReference type="GO" id="GO:0005886">
    <property type="term" value="C:plasma membrane"/>
    <property type="evidence" value="ECO:0007669"/>
    <property type="project" value="UniProtKB-SubCell"/>
</dbReference>
<evidence type="ECO:0000256" key="2">
    <source>
        <dbReference type="ARBA" id="ARBA00022448"/>
    </source>
</evidence>
<name>A0A1M5NE88_STRHI</name>
<evidence type="ECO:0000256" key="1">
    <source>
        <dbReference type="ARBA" id="ARBA00004651"/>
    </source>
</evidence>
<organism evidence="9 10">
    <name type="scientific">Streptoalloteichus hindustanus</name>
    <dbReference type="NCBI Taxonomy" id="2017"/>
    <lineage>
        <taxon>Bacteria</taxon>
        <taxon>Bacillati</taxon>
        <taxon>Actinomycetota</taxon>
        <taxon>Actinomycetes</taxon>
        <taxon>Pseudonocardiales</taxon>
        <taxon>Pseudonocardiaceae</taxon>
        <taxon>Streptoalloteichus</taxon>
    </lineage>
</organism>
<dbReference type="SUPFAM" id="SSF103481">
    <property type="entry name" value="Multidrug resistance efflux transporter EmrE"/>
    <property type="match status" value="1"/>
</dbReference>